<proteinExistence type="inferred from homology"/>
<feature type="active site" description="Proton acceptor" evidence="8">
    <location>
        <position position="233"/>
    </location>
</feature>
<dbReference type="Proteomes" id="UP001321741">
    <property type="component" value="Chromosome"/>
</dbReference>
<evidence type="ECO:0000256" key="3">
    <source>
        <dbReference type="ARBA" id="ARBA00013080"/>
    </source>
</evidence>
<dbReference type="InterPro" id="IPR001653">
    <property type="entry name" value="DAP_epimerase_DapF"/>
</dbReference>
<dbReference type="EC" id="5.1.1.7" evidence="3 8"/>
<dbReference type="PANTHER" id="PTHR31689">
    <property type="entry name" value="DIAMINOPIMELATE EPIMERASE, CHLOROPLASTIC"/>
    <property type="match status" value="1"/>
</dbReference>
<dbReference type="PROSITE" id="PS01326">
    <property type="entry name" value="DAP_EPIMERASE"/>
    <property type="match status" value="1"/>
</dbReference>
<dbReference type="Gene3D" id="3.10.310.10">
    <property type="entry name" value="Diaminopimelate Epimerase, Chain A, domain 1"/>
    <property type="match status" value="2"/>
</dbReference>
<dbReference type="NCBIfam" id="TIGR00652">
    <property type="entry name" value="DapF"/>
    <property type="match status" value="1"/>
</dbReference>
<feature type="site" description="Could be important to modulate the pK values of the two catalytic cysteine residues" evidence="8">
    <location>
        <position position="172"/>
    </location>
</feature>
<dbReference type="HAMAP" id="MF_00197">
    <property type="entry name" value="DAP_epimerase"/>
    <property type="match status" value="1"/>
</dbReference>
<feature type="binding site" evidence="8">
    <location>
        <position position="206"/>
    </location>
    <ligand>
        <name>substrate</name>
    </ligand>
</feature>
<feature type="active site" evidence="9">
    <location>
        <position position="81"/>
    </location>
</feature>
<feature type="site" description="Could be important to modulate the pK values of the two catalytic cysteine residues" evidence="8">
    <location>
        <position position="224"/>
    </location>
</feature>
<keyword evidence="6 8" id="KW-0413">Isomerase</keyword>
<organism evidence="10 11">
    <name type="scientific">Lactobacillus xylocopicola</name>
    <dbReference type="NCBI Taxonomy" id="2976676"/>
    <lineage>
        <taxon>Bacteria</taxon>
        <taxon>Bacillati</taxon>
        <taxon>Bacillota</taxon>
        <taxon>Bacilli</taxon>
        <taxon>Lactobacillales</taxon>
        <taxon>Lactobacillaceae</taxon>
        <taxon>Lactobacillus</taxon>
    </lineage>
</organism>
<feature type="binding site" evidence="8">
    <location>
        <begin position="234"/>
        <end position="235"/>
    </location>
    <ligand>
        <name>substrate</name>
    </ligand>
</feature>
<sequence>MMVQLQKVHGSQNQFFLLDQTSLQKALSTNELVSLAQQLTNPQNGLLGGADGLLVVSASQHPQVRGRMQVINSDGTFAAMCGNGLRTVGRYLAEKYGETDFKVETPQADLQVSCQSDWAPQVKAISVEISPVSFQDTALPFANLGGPKLVNQFVPAFADELKFSAVAVPNPHLISIVSHDVLTSNLLEKLGTRLNQPNAYFPDGVNVSFAQVVNSRHLFVRTFERGVGFTNACGTGMSAASLIFAVTNPQAAAFEQILTVANPGGFVQTKVHQTHASYWIELIGNATITHYLEVDEAELHQSQPDFDRFEVTSTSEDAAYRDFIAQHTV</sequence>
<evidence type="ECO:0000256" key="6">
    <source>
        <dbReference type="ARBA" id="ARBA00023235"/>
    </source>
</evidence>
<comment type="function">
    <text evidence="8">Catalyzes the stereoinversion of LL-2,6-diaminopimelate (L,L-DAP) to meso-diaminopimelate (meso-DAP), a precursor of L-lysine and an essential component of the bacterial peptidoglycan.</text>
</comment>
<feature type="binding site" evidence="8">
    <location>
        <position position="170"/>
    </location>
    <ligand>
        <name>substrate</name>
    </ligand>
</feature>
<name>A0ABN6SLG2_9LACO</name>
<reference evidence="10 11" key="1">
    <citation type="journal article" date="2023" name="Microbiol. Spectr.">
        <title>Symbiosis of Carpenter Bees with Uncharacterized Lactic Acid Bacteria Showing NAD Auxotrophy.</title>
        <authorList>
            <person name="Kawasaki S."/>
            <person name="Ozawa K."/>
            <person name="Mori T."/>
            <person name="Yamamoto A."/>
            <person name="Ito M."/>
            <person name="Ohkuma M."/>
            <person name="Sakamoto M."/>
            <person name="Matsutani M."/>
        </authorList>
    </citation>
    <scope>NUCLEOTIDE SEQUENCE [LARGE SCALE GENOMIC DNA]</scope>
    <source>
        <strain evidence="10 11">Kim32-2</strain>
    </source>
</reference>
<evidence type="ECO:0000256" key="4">
    <source>
        <dbReference type="ARBA" id="ARBA00022605"/>
    </source>
</evidence>
<comment type="similarity">
    <text evidence="2 8">Belongs to the diaminopimelate epimerase family.</text>
</comment>
<gene>
    <name evidence="8 10" type="primary">dapF</name>
    <name evidence="10" type="ORF">KIM322_14540</name>
</gene>
<comment type="subunit">
    <text evidence="8">Homodimer.</text>
</comment>
<protein>
    <recommendedName>
        <fullName evidence="3 8">Diaminopimelate epimerase</fullName>
        <shortName evidence="8">DAP epimerase</shortName>
        <ecNumber evidence="3 8">5.1.1.7</ecNumber>
    </recommendedName>
    <alternativeName>
        <fullName evidence="8">PLP-independent amino acid racemase</fullName>
    </alternativeName>
</protein>
<evidence type="ECO:0000256" key="5">
    <source>
        <dbReference type="ARBA" id="ARBA00023154"/>
    </source>
</evidence>
<comment type="catalytic activity">
    <reaction evidence="7 8">
        <text>(2S,6S)-2,6-diaminopimelate = meso-2,6-diaminopimelate</text>
        <dbReference type="Rhea" id="RHEA:15393"/>
        <dbReference type="ChEBI" id="CHEBI:57609"/>
        <dbReference type="ChEBI" id="CHEBI:57791"/>
        <dbReference type="EC" id="5.1.1.7"/>
    </reaction>
</comment>
<accession>A0ABN6SLG2</accession>
<evidence type="ECO:0000256" key="8">
    <source>
        <dbReference type="HAMAP-Rule" id="MF_00197"/>
    </source>
</evidence>
<feature type="active site" description="Proton donor" evidence="8">
    <location>
        <position position="81"/>
    </location>
</feature>
<evidence type="ECO:0000313" key="11">
    <source>
        <dbReference type="Proteomes" id="UP001321741"/>
    </source>
</evidence>
<dbReference type="InterPro" id="IPR018510">
    <property type="entry name" value="DAP_epimerase_AS"/>
</dbReference>
<dbReference type="Pfam" id="PF01678">
    <property type="entry name" value="DAP_epimerase"/>
    <property type="match status" value="2"/>
</dbReference>
<comment type="subcellular location">
    <subcellularLocation>
        <location evidence="8">Cytoplasm</location>
    </subcellularLocation>
</comment>
<evidence type="ECO:0000256" key="9">
    <source>
        <dbReference type="PROSITE-ProRule" id="PRU10125"/>
    </source>
</evidence>
<keyword evidence="4 8" id="KW-0028">Amino-acid biosynthesis</keyword>
<keyword evidence="8" id="KW-0963">Cytoplasm</keyword>
<comment type="caution">
    <text evidence="8">Lacks conserved residue(s) required for the propagation of feature annotation.</text>
</comment>
<feature type="binding site" evidence="8">
    <location>
        <begin position="224"/>
        <end position="225"/>
    </location>
    <ligand>
        <name>substrate</name>
    </ligand>
</feature>
<dbReference type="EMBL" id="AP026803">
    <property type="protein sequence ID" value="BDR61193.1"/>
    <property type="molecule type" value="Genomic_DNA"/>
</dbReference>
<evidence type="ECO:0000256" key="2">
    <source>
        <dbReference type="ARBA" id="ARBA00010219"/>
    </source>
</evidence>
<feature type="binding site" evidence="8">
    <location>
        <begin position="82"/>
        <end position="83"/>
    </location>
    <ligand>
        <name>substrate</name>
    </ligand>
</feature>
<comment type="pathway">
    <text evidence="1 8">Amino-acid biosynthesis; L-lysine biosynthesis via DAP pathway; DL-2,6-diaminopimelate from LL-2,6-diaminopimelate: step 1/1.</text>
</comment>
<feature type="binding site" evidence="8">
    <location>
        <position position="72"/>
    </location>
    <ligand>
        <name>substrate</name>
    </ligand>
</feature>
<evidence type="ECO:0000313" key="10">
    <source>
        <dbReference type="EMBL" id="BDR61193.1"/>
    </source>
</evidence>
<keyword evidence="11" id="KW-1185">Reference proteome</keyword>
<evidence type="ECO:0000256" key="1">
    <source>
        <dbReference type="ARBA" id="ARBA00005196"/>
    </source>
</evidence>
<evidence type="ECO:0000256" key="7">
    <source>
        <dbReference type="ARBA" id="ARBA00051712"/>
    </source>
</evidence>
<dbReference type="SUPFAM" id="SSF54506">
    <property type="entry name" value="Diaminopimelate epimerase-like"/>
    <property type="match status" value="2"/>
</dbReference>
<dbReference type="PANTHER" id="PTHR31689:SF0">
    <property type="entry name" value="DIAMINOPIMELATE EPIMERASE"/>
    <property type="match status" value="1"/>
</dbReference>
<feature type="binding site" evidence="8">
    <location>
        <position position="13"/>
    </location>
    <ligand>
        <name>substrate</name>
    </ligand>
</feature>
<keyword evidence="5 8" id="KW-0457">Lysine biosynthesis</keyword>